<feature type="region of interest" description="Disordered" evidence="1">
    <location>
        <begin position="43"/>
        <end position="77"/>
    </location>
</feature>
<dbReference type="AlphaFoldDB" id="A0A8T0U6A7"/>
<evidence type="ECO:0000256" key="1">
    <source>
        <dbReference type="SAM" id="MobiDB-lite"/>
    </source>
</evidence>
<comment type="caution">
    <text evidence="2">The sequence shown here is derived from an EMBL/GenBank/DDBJ whole genome shotgun (WGS) entry which is preliminary data.</text>
</comment>
<name>A0A8T0U6A7_PANVG</name>
<organism evidence="2 3">
    <name type="scientific">Panicum virgatum</name>
    <name type="common">Blackwell switchgrass</name>
    <dbReference type="NCBI Taxonomy" id="38727"/>
    <lineage>
        <taxon>Eukaryota</taxon>
        <taxon>Viridiplantae</taxon>
        <taxon>Streptophyta</taxon>
        <taxon>Embryophyta</taxon>
        <taxon>Tracheophyta</taxon>
        <taxon>Spermatophyta</taxon>
        <taxon>Magnoliopsida</taxon>
        <taxon>Liliopsida</taxon>
        <taxon>Poales</taxon>
        <taxon>Poaceae</taxon>
        <taxon>PACMAD clade</taxon>
        <taxon>Panicoideae</taxon>
        <taxon>Panicodae</taxon>
        <taxon>Paniceae</taxon>
        <taxon>Panicinae</taxon>
        <taxon>Panicum</taxon>
        <taxon>Panicum sect. Hiantes</taxon>
    </lineage>
</organism>
<proteinExistence type="predicted"/>
<gene>
    <name evidence="2" type="ORF">PVAP13_3NG196448</name>
</gene>
<evidence type="ECO:0000313" key="3">
    <source>
        <dbReference type="Proteomes" id="UP000823388"/>
    </source>
</evidence>
<keyword evidence="3" id="KW-1185">Reference proteome</keyword>
<feature type="compositionally biased region" description="Polar residues" evidence="1">
    <location>
        <begin position="57"/>
        <end position="71"/>
    </location>
</feature>
<dbReference type="EMBL" id="CM029042">
    <property type="protein sequence ID" value="KAG2616294.1"/>
    <property type="molecule type" value="Genomic_DNA"/>
</dbReference>
<protein>
    <submittedName>
        <fullName evidence="2">Uncharacterized protein</fullName>
    </submittedName>
</protein>
<evidence type="ECO:0000313" key="2">
    <source>
        <dbReference type="EMBL" id="KAG2616294.1"/>
    </source>
</evidence>
<reference evidence="2" key="1">
    <citation type="submission" date="2020-05" db="EMBL/GenBank/DDBJ databases">
        <title>WGS assembly of Panicum virgatum.</title>
        <authorList>
            <person name="Lovell J.T."/>
            <person name="Jenkins J."/>
            <person name="Shu S."/>
            <person name="Juenger T.E."/>
            <person name="Schmutz J."/>
        </authorList>
    </citation>
    <scope>NUCLEOTIDE SEQUENCE</scope>
    <source>
        <strain evidence="2">AP13</strain>
    </source>
</reference>
<accession>A0A8T0U6A7</accession>
<sequence length="166" mass="17752">MVLGGAAQTLSARGREGGFGFIAGQVWQPPWLAILVPPPLAGRTTTGTDSRARRLVPSTQQRGGKARQSSAALGGHPHQPPQLLVFWGTAGEAWSGALVSGCRRRRRSNVCAVSALPLSTVDGIASSILQHFLFRAHECLCAQHVCIYPAILNTLAFFFSECVSRF</sequence>
<dbReference type="Proteomes" id="UP000823388">
    <property type="component" value="Chromosome 3N"/>
</dbReference>